<dbReference type="InterPro" id="IPR001775">
    <property type="entry name" value="GspD/PilQ"/>
</dbReference>
<keyword evidence="3 7" id="KW-0472">Membrane</keyword>
<dbReference type="PRINTS" id="PR00811">
    <property type="entry name" value="BCTERIALGSPD"/>
</dbReference>
<feature type="domain" description="NolW-like" evidence="9">
    <location>
        <begin position="122"/>
        <end position="233"/>
    </location>
</feature>
<comment type="caution">
    <text evidence="10">The sequence shown here is derived from an EMBL/GenBank/DDBJ whole genome shotgun (WGS) entry which is preliminary data.</text>
</comment>
<name>A0A2G9YHL8_9BACT</name>
<dbReference type="PANTHER" id="PTHR30332:SF24">
    <property type="entry name" value="SECRETIN GSPD-RELATED"/>
    <property type="match status" value="1"/>
</dbReference>
<evidence type="ECO:0000256" key="2">
    <source>
        <dbReference type="ARBA" id="ARBA00022729"/>
    </source>
</evidence>
<feature type="compositionally biased region" description="Low complexity" evidence="6">
    <location>
        <begin position="145"/>
        <end position="175"/>
    </location>
</feature>
<dbReference type="GO" id="GO:0015627">
    <property type="term" value="C:type II protein secretion system complex"/>
    <property type="evidence" value="ECO:0007669"/>
    <property type="project" value="TreeGrafter"/>
</dbReference>
<feature type="region of interest" description="Disordered" evidence="6">
    <location>
        <begin position="137"/>
        <end position="179"/>
    </location>
</feature>
<comment type="subcellular location">
    <subcellularLocation>
        <location evidence="5">Cell outer membrane</location>
    </subcellularLocation>
    <subcellularLocation>
        <location evidence="1">Membrane</location>
    </subcellularLocation>
</comment>
<dbReference type="PANTHER" id="PTHR30332">
    <property type="entry name" value="PROBABLE GENERAL SECRETION PATHWAY PROTEIN D"/>
    <property type="match status" value="1"/>
</dbReference>
<gene>
    <name evidence="10" type="ORF">COX41_06620</name>
</gene>
<dbReference type="InterPro" id="IPR004846">
    <property type="entry name" value="T2SS/T3SS_dom"/>
</dbReference>
<feature type="domain" description="Type II/III secretion system secretin-like" evidence="8">
    <location>
        <begin position="304"/>
        <end position="484"/>
    </location>
</feature>
<keyword evidence="7" id="KW-0812">Transmembrane</keyword>
<evidence type="ECO:0000256" key="7">
    <source>
        <dbReference type="SAM" id="Phobius"/>
    </source>
</evidence>
<feature type="transmembrane region" description="Helical" evidence="7">
    <location>
        <begin position="7"/>
        <end position="26"/>
    </location>
</feature>
<keyword evidence="7" id="KW-1133">Transmembrane helix</keyword>
<evidence type="ECO:0000256" key="6">
    <source>
        <dbReference type="SAM" id="MobiDB-lite"/>
    </source>
</evidence>
<evidence type="ECO:0000259" key="9">
    <source>
        <dbReference type="Pfam" id="PF03958"/>
    </source>
</evidence>
<dbReference type="Gene3D" id="3.30.1370.130">
    <property type="match status" value="1"/>
</dbReference>
<dbReference type="Pfam" id="PF00263">
    <property type="entry name" value="Secretin"/>
    <property type="match status" value="1"/>
</dbReference>
<dbReference type="InterPro" id="IPR050810">
    <property type="entry name" value="Bact_Secretion_Sys_Channel"/>
</dbReference>
<dbReference type="InterPro" id="IPR005644">
    <property type="entry name" value="NolW-like"/>
</dbReference>
<protein>
    <submittedName>
        <fullName evidence="10">Uncharacterized protein</fullName>
    </submittedName>
</protein>
<evidence type="ECO:0000259" key="8">
    <source>
        <dbReference type="Pfam" id="PF00263"/>
    </source>
</evidence>
<evidence type="ECO:0000256" key="1">
    <source>
        <dbReference type="ARBA" id="ARBA00004370"/>
    </source>
</evidence>
<dbReference type="AlphaFoldDB" id="A0A2G9YHL8"/>
<organism evidence="10 11">
    <name type="scientific">Candidatus Sherwoodlollariibacterium unditelluris</name>
    <dbReference type="NCBI Taxonomy" id="1974757"/>
    <lineage>
        <taxon>Bacteria</taxon>
        <taxon>Pseudomonadati</taxon>
        <taxon>Candidatus Omnitrophota</taxon>
        <taxon>Candidatus Sherwoodlollariibacterium</taxon>
    </lineage>
</organism>
<evidence type="ECO:0000256" key="4">
    <source>
        <dbReference type="RuleBase" id="RU004003"/>
    </source>
</evidence>
<dbReference type="GO" id="GO:0009279">
    <property type="term" value="C:cell outer membrane"/>
    <property type="evidence" value="ECO:0007669"/>
    <property type="project" value="UniProtKB-SubCell"/>
</dbReference>
<evidence type="ECO:0000313" key="11">
    <source>
        <dbReference type="Proteomes" id="UP000231292"/>
    </source>
</evidence>
<keyword evidence="2" id="KW-0732">Signal</keyword>
<accession>A0A2G9YHL8</accession>
<dbReference type="Proteomes" id="UP000231292">
    <property type="component" value="Unassembled WGS sequence"/>
</dbReference>
<keyword evidence="5" id="KW-0813">Transport</keyword>
<evidence type="ECO:0000256" key="3">
    <source>
        <dbReference type="ARBA" id="ARBA00023136"/>
    </source>
</evidence>
<dbReference type="Pfam" id="PF03958">
    <property type="entry name" value="Secretin_N"/>
    <property type="match status" value="1"/>
</dbReference>
<evidence type="ECO:0000313" key="10">
    <source>
        <dbReference type="EMBL" id="PIP18737.1"/>
    </source>
</evidence>
<proteinExistence type="inferred from homology"/>
<dbReference type="InterPro" id="IPR038591">
    <property type="entry name" value="NolW-like_sf"/>
</dbReference>
<comment type="similarity">
    <text evidence="4">Belongs to the bacterial secretin family.</text>
</comment>
<evidence type="ECO:0000256" key="5">
    <source>
        <dbReference type="RuleBase" id="RU004004"/>
    </source>
</evidence>
<reference evidence="10 11" key="1">
    <citation type="submission" date="2017-09" db="EMBL/GenBank/DDBJ databases">
        <title>Depth-based differentiation of microbial function through sediment-hosted aquifers and enrichment of novel symbionts in the deep terrestrial subsurface.</title>
        <authorList>
            <person name="Probst A.J."/>
            <person name="Ladd B."/>
            <person name="Jarett J.K."/>
            <person name="Geller-Mcgrath D.E."/>
            <person name="Sieber C.M."/>
            <person name="Emerson J.B."/>
            <person name="Anantharaman K."/>
            <person name="Thomas B.C."/>
            <person name="Malmstrom R."/>
            <person name="Stieglmeier M."/>
            <person name="Klingl A."/>
            <person name="Woyke T."/>
            <person name="Ryan C.M."/>
            <person name="Banfield J.F."/>
        </authorList>
    </citation>
    <scope>NUCLEOTIDE SEQUENCE [LARGE SCALE GENOMIC DNA]</scope>
    <source>
        <strain evidence="10">CG23_combo_of_CG06-09_8_20_14_all_41_10</strain>
    </source>
</reference>
<sequence>MKTNLKSFVSVLIIANFIFTPLLYALDEAMLSSGKEPVISMDLQDASLKDVLKILSIQSNLNFVASGALEDRKVTLYMEKAPLKEAMDKIFKANNLTYDLDRDASIFIVKDLGKPEVETITEVFYFKYATVSSSSLKEEMKNNKSSTTNTTSSGSSSGSSSGNSSSGTSSSGNTGKWKVEDDSGITQSIKKLLSKDGSVIEDFRTNSLIVTDIPSRMEVIRKVIASLDIPMPQVLLEVEMLDVSRDTVDALGVKFSGSVLTATLSGTPTATLGFPFNSWGKVFLPATGGSLAVGSSLAAQIDWLRTQTDTRYLARPKILTLNNETAEIAITKDEIMTLTKEWHDPTATAAGYYTYTIERATGLSGGLTKEGIGISLRVTPQINEETGEITMFIYPKSSSATQSTYITDQVALDPEIRSTKSVVRVKDGETVVLGGLIHNEKSVIITKLPILGDLPLLGAFFRHKNQTKDKERELLVFITPHIIKDSGVIDKKIEPAQPAKKIMPMLREQSTASVIGRQSSINTYLNTLEKQR</sequence>
<dbReference type="GO" id="GO:0009306">
    <property type="term" value="P:protein secretion"/>
    <property type="evidence" value="ECO:0007669"/>
    <property type="project" value="InterPro"/>
</dbReference>
<dbReference type="EMBL" id="PCRK01000171">
    <property type="protein sequence ID" value="PIP18737.1"/>
    <property type="molecule type" value="Genomic_DNA"/>
</dbReference>
<dbReference type="Gene3D" id="3.30.1370.120">
    <property type="match status" value="1"/>
</dbReference>